<feature type="coiled-coil region" evidence="1">
    <location>
        <begin position="74"/>
        <end position="108"/>
    </location>
</feature>
<dbReference type="Pfam" id="PF13365">
    <property type="entry name" value="Trypsin_2"/>
    <property type="match status" value="1"/>
</dbReference>
<gene>
    <name evidence="2" type="ORF">Poly30_05750</name>
</gene>
<keyword evidence="3" id="KW-1185">Reference proteome</keyword>
<proteinExistence type="predicted"/>
<evidence type="ECO:0000256" key="1">
    <source>
        <dbReference type="SAM" id="Coils"/>
    </source>
</evidence>
<keyword evidence="1" id="KW-0175">Coiled coil</keyword>
<protein>
    <submittedName>
        <fullName evidence="2">Uncharacterized protein</fullName>
    </submittedName>
</protein>
<organism evidence="2 3">
    <name type="scientific">Saltatorellus ferox</name>
    <dbReference type="NCBI Taxonomy" id="2528018"/>
    <lineage>
        <taxon>Bacteria</taxon>
        <taxon>Pseudomonadati</taxon>
        <taxon>Planctomycetota</taxon>
        <taxon>Planctomycetia</taxon>
        <taxon>Planctomycetia incertae sedis</taxon>
        <taxon>Saltatorellus</taxon>
    </lineage>
</organism>
<dbReference type="InterPro" id="IPR009003">
    <property type="entry name" value="Peptidase_S1_PA"/>
</dbReference>
<sequence>MNVIAIVSAAGALTFLSMGVTRQVGLEGRLATMEEAAARSRTGGPEIGAMQARIDALTRQLEEQPSGLESAAATRELKAEMAALQTELEEAKTALRAQSAALDAVEALARKAERIDEVQAGVEVRWDGIAEALEAQAVLVEATRDELSGVRAQISGNGEVTVASSPAEVGRGSGDAWTDMVGPTVQLAGDATVGSGVILKSQPVDGTDGEYQTLLLTAWHVVRDIRADSVDEDMPIPVMLRDAFGAKRHATASLIAYDAPLDSALLVVNSTEAFPVGAALPTRARLKAARVFDPIVAVGCPLGNDPIPTRGHLSDLYHSVSSERFWMISAPTYIGNSGGGIYSDTSHELLGIFSKIYTHGAIRPTVIPHMGLVTPLEEFYDWIDGSQIAEVVESRGEATIVLR</sequence>
<dbReference type="Proteomes" id="UP000320390">
    <property type="component" value="Chromosome"/>
</dbReference>
<dbReference type="Gene3D" id="2.40.10.10">
    <property type="entry name" value="Trypsin-like serine proteases"/>
    <property type="match status" value="2"/>
</dbReference>
<accession>A0A518ELW7</accession>
<evidence type="ECO:0000313" key="3">
    <source>
        <dbReference type="Proteomes" id="UP000320390"/>
    </source>
</evidence>
<dbReference type="AlphaFoldDB" id="A0A518ELW7"/>
<dbReference type="SUPFAM" id="SSF50494">
    <property type="entry name" value="Trypsin-like serine proteases"/>
    <property type="match status" value="1"/>
</dbReference>
<evidence type="ECO:0000313" key="2">
    <source>
        <dbReference type="EMBL" id="QDV05080.1"/>
    </source>
</evidence>
<dbReference type="InterPro" id="IPR043504">
    <property type="entry name" value="Peptidase_S1_PA_chymotrypsin"/>
</dbReference>
<reference evidence="2 3" key="1">
    <citation type="submission" date="2019-02" db="EMBL/GenBank/DDBJ databases">
        <title>Deep-cultivation of Planctomycetes and their phenomic and genomic characterization uncovers novel biology.</title>
        <authorList>
            <person name="Wiegand S."/>
            <person name="Jogler M."/>
            <person name="Boedeker C."/>
            <person name="Pinto D."/>
            <person name="Vollmers J."/>
            <person name="Rivas-Marin E."/>
            <person name="Kohn T."/>
            <person name="Peeters S.H."/>
            <person name="Heuer A."/>
            <person name="Rast P."/>
            <person name="Oberbeckmann S."/>
            <person name="Bunk B."/>
            <person name="Jeske O."/>
            <person name="Meyerdierks A."/>
            <person name="Storesund J.E."/>
            <person name="Kallscheuer N."/>
            <person name="Luecker S."/>
            <person name="Lage O.M."/>
            <person name="Pohl T."/>
            <person name="Merkel B.J."/>
            <person name="Hornburger P."/>
            <person name="Mueller R.-W."/>
            <person name="Bruemmer F."/>
            <person name="Labrenz M."/>
            <person name="Spormann A.M."/>
            <person name="Op den Camp H."/>
            <person name="Overmann J."/>
            <person name="Amann R."/>
            <person name="Jetten M.S.M."/>
            <person name="Mascher T."/>
            <person name="Medema M.H."/>
            <person name="Devos D.P."/>
            <person name="Kaster A.-K."/>
            <person name="Ovreas L."/>
            <person name="Rohde M."/>
            <person name="Galperin M.Y."/>
            <person name="Jogler C."/>
        </authorList>
    </citation>
    <scope>NUCLEOTIDE SEQUENCE [LARGE SCALE GENOMIC DNA]</scope>
    <source>
        <strain evidence="2 3">Poly30</strain>
    </source>
</reference>
<dbReference type="EMBL" id="CP036434">
    <property type="protein sequence ID" value="QDV05080.1"/>
    <property type="molecule type" value="Genomic_DNA"/>
</dbReference>
<name>A0A518ELW7_9BACT</name>